<dbReference type="RefSeq" id="WP_062175423.1">
    <property type="nucleotide sequence ID" value="NZ_BBXL01000001.1"/>
</dbReference>
<proteinExistence type="predicted"/>
<evidence type="ECO:0000313" key="2">
    <source>
        <dbReference type="Proteomes" id="UP000184480"/>
    </source>
</evidence>
<dbReference type="AlphaFoldDB" id="A0A1M4THL3"/>
<dbReference type="Proteomes" id="UP000184480">
    <property type="component" value="Unassembled WGS sequence"/>
</dbReference>
<gene>
    <name evidence="1" type="ORF">SAMN05444362_101330</name>
</gene>
<sequence>MKYKIIFLLACMYFYPLKGQISPVKEQNPKGYYLDIYPPETLENKGILYPETEQTLSTEPSLTLIAYNEHGGQEELLYNGFLSFKGSLVFPPIINVIGQDSEYYQLAFLTEIFDRMPTRYLKVSKRDIATLGYQYLSLNSLVEIYKKHPEITQNVVGYPLQRYKPVSLQRGMAYVLREKPEDAAPYIIMNMPTRGHGAPTSTTILARDGYWFELELHYRFIYNGSSNPAVCARSQFDEKFKGYWKANTDELGFPYLLLDILKHEYKKRIPELVKAI</sequence>
<accession>A0A1M4THL3</accession>
<dbReference type="EMBL" id="FQUC01000001">
    <property type="protein sequence ID" value="SHE43950.1"/>
    <property type="molecule type" value="Genomic_DNA"/>
</dbReference>
<evidence type="ECO:0000313" key="1">
    <source>
        <dbReference type="EMBL" id="SHE43950.1"/>
    </source>
</evidence>
<reference evidence="2" key="1">
    <citation type="submission" date="2016-11" db="EMBL/GenBank/DDBJ databases">
        <authorList>
            <person name="Varghese N."/>
            <person name="Submissions S."/>
        </authorList>
    </citation>
    <scope>NUCLEOTIDE SEQUENCE [LARGE SCALE GENOMIC DNA]</scope>
    <source>
        <strain evidence="2">DSM 27370</strain>
    </source>
</reference>
<organism evidence="1 2">
    <name type="scientific">Dysgonomonas macrotermitis</name>
    <dbReference type="NCBI Taxonomy" id="1346286"/>
    <lineage>
        <taxon>Bacteria</taxon>
        <taxon>Pseudomonadati</taxon>
        <taxon>Bacteroidota</taxon>
        <taxon>Bacteroidia</taxon>
        <taxon>Bacteroidales</taxon>
        <taxon>Dysgonomonadaceae</taxon>
        <taxon>Dysgonomonas</taxon>
    </lineage>
</organism>
<name>A0A1M4THL3_9BACT</name>
<protein>
    <submittedName>
        <fullName evidence="1">Uncharacterized protein</fullName>
    </submittedName>
</protein>
<keyword evidence="2" id="KW-1185">Reference proteome</keyword>